<dbReference type="InterPro" id="IPR027417">
    <property type="entry name" value="P-loop_NTPase"/>
</dbReference>
<dbReference type="OrthoDB" id="7053960at2"/>
<dbReference type="InterPro" id="IPR036388">
    <property type="entry name" value="WH-like_DNA-bd_sf"/>
</dbReference>
<dbReference type="CDD" id="cd06170">
    <property type="entry name" value="LuxR_C_like"/>
    <property type="match status" value="1"/>
</dbReference>
<dbReference type="Proteomes" id="UP000184428">
    <property type="component" value="Unassembled WGS sequence"/>
</dbReference>
<dbReference type="InterPro" id="IPR041664">
    <property type="entry name" value="AAA_16"/>
</dbReference>
<reference evidence="4 5" key="1">
    <citation type="submission" date="2016-12" db="EMBL/GenBank/DDBJ databases">
        <authorList>
            <person name="Song W.-J."/>
            <person name="Kurnit D.M."/>
        </authorList>
    </citation>
    <scope>NUCLEOTIDE SEQUENCE [LARGE SCALE GENOMIC DNA]</scope>
    <source>
        <strain evidence="4 5">DSM 43162</strain>
    </source>
</reference>
<dbReference type="SUPFAM" id="SSF46894">
    <property type="entry name" value="C-terminal effector domain of the bipartite response regulators"/>
    <property type="match status" value="1"/>
</dbReference>
<dbReference type="SUPFAM" id="SSF52540">
    <property type="entry name" value="P-loop containing nucleoside triphosphate hydrolases"/>
    <property type="match status" value="1"/>
</dbReference>
<dbReference type="EMBL" id="FRDM01000002">
    <property type="protein sequence ID" value="SHN56951.1"/>
    <property type="molecule type" value="Genomic_DNA"/>
</dbReference>
<dbReference type="PANTHER" id="PTHR16305:SF35">
    <property type="entry name" value="TRANSCRIPTIONAL ACTIVATOR DOMAIN"/>
    <property type="match status" value="1"/>
</dbReference>
<evidence type="ECO:0000256" key="1">
    <source>
        <dbReference type="ARBA" id="ARBA00022741"/>
    </source>
</evidence>
<accession>A0A1M7SEQ4</accession>
<keyword evidence="2" id="KW-0067">ATP-binding</keyword>
<name>A0A1M7SEQ4_9ACTN</name>
<dbReference type="Gene3D" id="1.10.10.10">
    <property type="entry name" value="Winged helix-like DNA-binding domain superfamily/Winged helix DNA-binding domain"/>
    <property type="match status" value="1"/>
</dbReference>
<evidence type="ECO:0000256" key="2">
    <source>
        <dbReference type="ARBA" id="ARBA00022840"/>
    </source>
</evidence>
<feature type="domain" description="HTH luxR-type" evidence="3">
    <location>
        <begin position="860"/>
        <end position="925"/>
    </location>
</feature>
<sequence length="945" mass="99104">MPDALASVRTADAGLFGRSAECAALASFLDRARDTGAVLVVTGEPGVGKTVLLDTVVRDAAAADATVLQAAGVEFEAEVGFAGLNQLLLPLLDHLEALPEPQRDALVVALGLGAGPPPHRLLVSTAVLGLLARAAESRPVLVVVDDVPWLDRPSVRVLGFVARRLDRSRIGLLAAARTGSDCDLLQAGLPELEVSPLGEDAAAELLRTRFPVLGAQIHRRVLAASEGNPLALLELPAVMTEAQRAGSAPLPSALPLSSHLQRAFAQQLAGLPERTRGLLLLAALEGTGDLRILRAAAASDEWLDDLAPAERARLLRIDLAAGRVTLRHPLIGSAAVESSTSGELRRAHGALAQVLVDRPEECAWHLSEAVVGADARAADLLESAAHRARHKGDAIRAVNALLRAADLTPGGPDRARRLAAAAFVGADTTGDLRNVPQLLSAVRTADPRPAGTLEVAVAAAHHLLNGEGDVETAHRMLVGAVEYALDSGSDAVTVEDALHSLMLVCHFGGRDELWRPFEWALDALGPDVPPVLSVSRTVFADPVRAAPAALEQLDELIVSAHTGVDPTHVVRVGMAAFYADRLSSCRPALRRVVRDGRQGGAAASAVNALMLLCHDAFDGGRWHEAGRTAEEGRAWGEELGYRLVALTGVYCSALLAAARGDDGTAEALADELVAWSAPRAVRLLQDFARRVRGLAALGRGNFEDAYRELSAVSQAGGFAPYAPVGLAVAMDLVEAAVRTGRRPEAAAHLAAMERAPIFTGRPKLALVKAGSAALVASGEEASRRFEEALAVPGAEQYPFERARVQLAYGEHLRRSRATNASRVQLTAALETFRHLGARPWATRASNEVRATGLTHRGATGDRGAGALTAQEHQIAMLAASGLSNKQIGSRLYLSPRTVGAHLYRVFPKLGITSRAALRDALSGTAREVAGGPPGAATARGRAVVL</sequence>
<protein>
    <submittedName>
        <fullName evidence="4">Regulatory protein, luxR family</fullName>
    </submittedName>
</protein>
<dbReference type="Pfam" id="PF13191">
    <property type="entry name" value="AAA_16"/>
    <property type="match status" value="1"/>
</dbReference>
<dbReference type="GO" id="GO:0004016">
    <property type="term" value="F:adenylate cyclase activity"/>
    <property type="evidence" value="ECO:0007669"/>
    <property type="project" value="TreeGrafter"/>
</dbReference>
<dbReference type="PANTHER" id="PTHR16305">
    <property type="entry name" value="TESTICULAR SOLUBLE ADENYLYL CYCLASE"/>
    <property type="match status" value="1"/>
</dbReference>
<dbReference type="GO" id="GO:0006355">
    <property type="term" value="P:regulation of DNA-templated transcription"/>
    <property type="evidence" value="ECO:0007669"/>
    <property type="project" value="InterPro"/>
</dbReference>
<dbReference type="InterPro" id="IPR000792">
    <property type="entry name" value="Tscrpt_reg_LuxR_C"/>
</dbReference>
<gene>
    <name evidence="4" type="ORF">SAMN05660350_00736</name>
</gene>
<dbReference type="GO" id="GO:0005524">
    <property type="term" value="F:ATP binding"/>
    <property type="evidence" value="ECO:0007669"/>
    <property type="project" value="UniProtKB-KW"/>
</dbReference>
<keyword evidence="1" id="KW-0547">Nucleotide-binding</keyword>
<evidence type="ECO:0000313" key="5">
    <source>
        <dbReference type="Proteomes" id="UP000184428"/>
    </source>
</evidence>
<dbReference type="PRINTS" id="PR00038">
    <property type="entry name" value="HTHLUXR"/>
</dbReference>
<dbReference type="Pfam" id="PF00196">
    <property type="entry name" value="GerE"/>
    <property type="match status" value="1"/>
</dbReference>
<dbReference type="InterPro" id="IPR016032">
    <property type="entry name" value="Sig_transdc_resp-reg_C-effctor"/>
</dbReference>
<organism evidence="4 5">
    <name type="scientific">Geodermatophilus obscurus</name>
    <dbReference type="NCBI Taxonomy" id="1861"/>
    <lineage>
        <taxon>Bacteria</taxon>
        <taxon>Bacillati</taxon>
        <taxon>Actinomycetota</taxon>
        <taxon>Actinomycetes</taxon>
        <taxon>Geodermatophilales</taxon>
        <taxon>Geodermatophilaceae</taxon>
        <taxon>Geodermatophilus</taxon>
    </lineage>
</organism>
<proteinExistence type="predicted"/>
<evidence type="ECO:0000259" key="3">
    <source>
        <dbReference type="PROSITE" id="PS50043"/>
    </source>
</evidence>
<dbReference type="RefSeq" id="WP_072913442.1">
    <property type="nucleotide sequence ID" value="NZ_FRDM01000002.1"/>
</dbReference>
<dbReference type="SMART" id="SM00421">
    <property type="entry name" value="HTH_LUXR"/>
    <property type="match status" value="1"/>
</dbReference>
<dbReference type="PROSITE" id="PS00622">
    <property type="entry name" value="HTH_LUXR_1"/>
    <property type="match status" value="1"/>
</dbReference>
<dbReference type="GO" id="GO:0005737">
    <property type="term" value="C:cytoplasm"/>
    <property type="evidence" value="ECO:0007669"/>
    <property type="project" value="TreeGrafter"/>
</dbReference>
<dbReference type="AlphaFoldDB" id="A0A1M7SEQ4"/>
<dbReference type="GO" id="GO:0003677">
    <property type="term" value="F:DNA binding"/>
    <property type="evidence" value="ECO:0007669"/>
    <property type="project" value="InterPro"/>
</dbReference>
<dbReference type="PROSITE" id="PS50043">
    <property type="entry name" value="HTH_LUXR_2"/>
    <property type="match status" value="1"/>
</dbReference>
<dbReference type="Gene3D" id="3.40.50.300">
    <property type="entry name" value="P-loop containing nucleotide triphosphate hydrolases"/>
    <property type="match status" value="1"/>
</dbReference>
<evidence type="ECO:0000313" key="4">
    <source>
        <dbReference type="EMBL" id="SHN56951.1"/>
    </source>
</evidence>